<keyword evidence="4" id="KW-0256">Endoplasmic reticulum</keyword>
<protein>
    <recommendedName>
        <fullName evidence="9">Ribophorin II C-terminal domain-containing protein</fullName>
    </recommendedName>
</protein>
<keyword evidence="5 7" id="KW-1133">Transmembrane helix</keyword>
<reference evidence="10" key="1">
    <citation type="journal article" date="2020" name="Stud. Mycol.">
        <title>101 Dothideomycetes genomes: a test case for predicting lifestyles and emergence of pathogens.</title>
        <authorList>
            <person name="Haridas S."/>
            <person name="Albert R."/>
            <person name="Binder M."/>
            <person name="Bloem J."/>
            <person name="Labutti K."/>
            <person name="Salamov A."/>
            <person name="Andreopoulos B."/>
            <person name="Baker S."/>
            <person name="Barry K."/>
            <person name="Bills G."/>
            <person name="Bluhm B."/>
            <person name="Cannon C."/>
            <person name="Castanera R."/>
            <person name="Culley D."/>
            <person name="Daum C."/>
            <person name="Ezra D."/>
            <person name="Gonzalez J."/>
            <person name="Henrissat B."/>
            <person name="Kuo A."/>
            <person name="Liang C."/>
            <person name="Lipzen A."/>
            <person name="Lutzoni F."/>
            <person name="Magnuson J."/>
            <person name="Mondo S."/>
            <person name="Nolan M."/>
            <person name="Ohm R."/>
            <person name="Pangilinan J."/>
            <person name="Park H.-J."/>
            <person name="Ramirez L."/>
            <person name="Alfaro M."/>
            <person name="Sun H."/>
            <person name="Tritt A."/>
            <person name="Yoshinaga Y."/>
            <person name="Zwiers L.-H."/>
            <person name="Turgeon B."/>
            <person name="Goodwin S."/>
            <person name="Spatafora J."/>
            <person name="Crous P."/>
            <person name="Grigoriev I."/>
        </authorList>
    </citation>
    <scope>NUCLEOTIDE SEQUENCE</scope>
    <source>
        <strain evidence="10">ATCC 16933</strain>
    </source>
</reference>
<dbReference type="PANTHER" id="PTHR12640">
    <property type="entry name" value="RIBOPHORIN II"/>
    <property type="match status" value="1"/>
</dbReference>
<evidence type="ECO:0000313" key="10">
    <source>
        <dbReference type="EMBL" id="KAF2452337.1"/>
    </source>
</evidence>
<sequence length="288" mass="29849">MRLLSGLSSSLLLAGASIASALSWTFDEATVAVAARGSGVGGSTKEIFAPNKPLAKPLNLSAGDTLRISLTTLEGTKGKRPHQAFLTLTIPGTPLEESFALSVKESGKGKVEVTQKDLPQQLLTSTTPLEASITIASFGTTTPLSSPAFTLTITPDPMLPPPPASSGTRYAAQPLLSHTFRPPPSSPPFVVTLVFFLAVAATLPALFIAWAALGANLGHVAEAAKKAPVAHAVFFGSVVAMEAVFALYFVSWSLFRMLPVAAAVGAVAFVSGGRALSEVQERRLAGLR</sequence>
<feature type="domain" description="Ribophorin II C-terminal" evidence="9">
    <location>
        <begin position="180"/>
        <end position="283"/>
    </location>
</feature>
<dbReference type="Proteomes" id="UP000799766">
    <property type="component" value="Unassembled WGS sequence"/>
</dbReference>
<evidence type="ECO:0000313" key="11">
    <source>
        <dbReference type="Proteomes" id="UP000799766"/>
    </source>
</evidence>
<evidence type="ECO:0000256" key="3">
    <source>
        <dbReference type="ARBA" id="ARBA00022729"/>
    </source>
</evidence>
<dbReference type="GO" id="GO:0006487">
    <property type="term" value="P:protein N-linked glycosylation"/>
    <property type="evidence" value="ECO:0007669"/>
    <property type="project" value="TreeGrafter"/>
</dbReference>
<gene>
    <name evidence="10" type="ORF">BDY21DRAFT_425205</name>
</gene>
<evidence type="ECO:0000256" key="7">
    <source>
        <dbReference type="SAM" id="Phobius"/>
    </source>
</evidence>
<feature type="transmembrane region" description="Helical" evidence="7">
    <location>
        <begin position="257"/>
        <end position="276"/>
    </location>
</feature>
<name>A0A6A6NLH2_9PEZI</name>
<evidence type="ECO:0000256" key="6">
    <source>
        <dbReference type="ARBA" id="ARBA00023136"/>
    </source>
</evidence>
<evidence type="ECO:0000259" key="9">
    <source>
        <dbReference type="Pfam" id="PF25147"/>
    </source>
</evidence>
<organism evidence="10 11">
    <name type="scientific">Lineolata rhizophorae</name>
    <dbReference type="NCBI Taxonomy" id="578093"/>
    <lineage>
        <taxon>Eukaryota</taxon>
        <taxon>Fungi</taxon>
        <taxon>Dikarya</taxon>
        <taxon>Ascomycota</taxon>
        <taxon>Pezizomycotina</taxon>
        <taxon>Dothideomycetes</taxon>
        <taxon>Dothideomycetes incertae sedis</taxon>
        <taxon>Lineolatales</taxon>
        <taxon>Lineolataceae</taxon>
        <taxon>Lineolata</taxon>
    </lineage>
</organism>
<dbReference type="PANTHER" id="PTHR12640:SF0">
    <property type="entry name" value="DOLICHYL-DIPHOSPHOOLIGOSACCHARIDE--PROTEIN GLYCOSYLTRANSFERASE SUBUNIT 2"/>
    <property type="match status" value="1"/>
</dbReference>
<proteinExistence type="predicted"/>
<keyword evidence="6 7" id="KW-0472">Membrane</keyword>
<feature type="transmembrane region" description="Helical" evidence="7">
    <location>
        <begin position="229"/>
        <end position="251"/>
    </location>
</feature>
<dbReference type="InterPro" id="IPR008814">
    <property type="entry name" value="Swp1"/>
</dbReference>
<evidence type="ECO:0000256" key="8">
    <source>
        <dbReference type="SAM" id="SignalP"/>
    </source>
</evidence>
<dbReference type="AlphaFoldDB" id="A0A6A6NLH2"/>
<evidence type="ECO:0000256" key="5">
    <source>
        <dbReference type="ARBA" id="ARBA00022989"/>
    </source>
</evidence>
<feature type="chain" id="PRO_5044239621" description="Ribophorin II C-terminal domain-containing protein" evidence="8">
    <location>
        <begin position="22"/>
        <end position="288"/>
    </location>
</feature>
<dbReference type="EMBL" id="MU001711">
    <property type="protein sequence ID" value="KAF2452337.1"/>
    <property type="molecule type" value="Genomic_DNA"/>
</dbReference>
<keyword evidence="11" id="KW-1185">Reference proteome</keyword>
<dbReference type="OrthoDB" id="432292at2759"/>
<keyword evidence="3 8" id="KW-0732">Signal</keyword>
<dbReference type="UniPathway" id="UPA00378"/>
<feature type="signal peptide" evidence="8">
    <location>
        <begin position="1"/>
        <end position="21"/>
    </location>
</feature>
<evidence type="ECO:0000256" key="2">
    <source>
        <dbReference type="ARBA" id="ARBA00022692"/>
    </source>
</evidence>
<dbReference type="InterPro" id="IPR056790">
    <property type="entry name" value="Ribophorin_II_C"/>
</dbReference>
<dbReference type="GO" id="GO:0008250">
    <property type="term" value="C:oligosaccharyltransferase complex"/>
    <property type="evidence" value="ECO:0007669"/>
    <property type="project" value="InterPro"/>
</dbReference>
<keyword evidence="2 7" id="KW-0812">Transmembrane</keyword>
<dbReference type="Pfam" id="PF25147">
    <property type="entry name" value="Ribophorin_II_C"/>
    <property type="match status" value="1"/>
</dbReference>
<accession>A0A6A6NLH2</accession>
<comment type="subcellular location">
    <subcellularLocation>
        <location evidence="1">Endoplasmic reticulum membrane</location>
        <topology evidence="1">Multi-pass membrane protein</topology>
    </subcellularLocation>
</comment>
<evidence type="ECO:0000256" key="1">
    <source>
        <dbReference type="ARBA" id="ARBA00004477"/>
    </source>
</evidence>
<feature type="transmembrane region" description="Helical" evidence="7">
    <location>
        <begin position="189"/>
        <end position="217"/>
    </location>
</feature>
<evidence type="ECO:0000256" key="4">
    <source>
        <dbReference type="ARBA" id="ARBA00022824"/>
    </source>
</evidence>